<proteinExistence type="predicted"/>
<reference evidence="7" key="1">
    <citation type="submission" date="2023-03" db="EMBL/GenBank/DDBJ databases">
        <title>Massive genome expansion in bonnet fungi (Mycena s.s.) driven by repeated elements and novel gene families across ecological guilds.</title>
        <authorList>
            <consortium name="Lawrence Berkeley National Laboratory"/>
            <person name="Harder C.B."/>
            <person name="Miyauchi S."/>
            <person name="Viragh M."/>
            <person name="Kuo A."/>
            <person name="Thoen E."/>
            <person name="Andreopoulos B."/>
            <person name="Lu D."/>
            <person name="Skrede I."/>
            <person name="Drula E."/>
            <person name="Henrissat B."/>
            <person name="Morin E."/>
            <person name="Kohler A."/>
            <person name="Barry K."/>
            <person name="LaButti K."/>
            <person name="Morin E."/>
            <person name="Salamov A."/>
            <person name="Lipzen A."/>
            <person name="Mereny Z."/>
            <person name="Hegedus B."/>
            <person name="Baldrian P."/>
            <person name="Stursova M."/>
            <person name="Weitz H."/>
            <person name="Taylor A."/>
            <person name="Grigoriev I.V."/>
            <person name="Nagy L.G."/>
            <person name="Martin F."/>
            <person name="Kauserud H."/>
        </authorList>
    </citation>
    <scope>NUCLEOTIDE SEQUENCE</scope>
    <source>
        <strain evidence="7">CBHHK188m</strain>
    </source>
</reference>
<keyword evidence="5" id="KW-0539">Nucleus</keyword>
<comment type="subcellular location">
    <subcellularLocation>
        <location evidence="1">Nucleus</location>
    </subcellularLocation>
</comment>
<sequence>MAETTRFADPGCVEGDEVKDRGNFLGNHITDTERPGYFVFPPGSSPSLTPPETSTPDLAAEREAEAERRRQQALDEAYAARVVRDAELHKARLELEAVEAHKGEVDWVRSGGILRDAQGNRDYAKTEAIRAELRLSALERTLIERWEDYERRWTALARTPEVRFTDVPWPVCPSEGQPVALADLTVNRVEDFLLAGLKVRGCTVTKKERVRSSLLRWHPDKMTGVLARVVEGDSEAVREGIHAVVLCLHQLNSRVESAG</sequence>
<evidence type="ECO:0000256" key="5">
    <source>
        <dbReference type="ARBA" id="ARBA00023242"/>
    </source>
</evidence>
<protein>
    <submittedName>
        <fullName evidence="7">Uncharacterized protein</fullName>
    </submittedName>
</protein>
<keyword evidence="8" id="KW-1185">Reference proteome</keyword>
<comment type="caution">
    <text evidence="7">The sequence shown here is derived from an EMBL/GenBank/DDBJ whole genome shotgun (WGS) entry which is preliminary data.</text>
</comment>
<name>A0AAD7IX88_9AGAR</name>
<evidence type="ECO:0000313" key="8">
    <source>
        <dbReference type="Proteomes" id="UP001215280"/>
    </source>
</evidence>
<evidence type="ECO:0000256" key="2">
    <source>
        <dbReference type="ARBA" id="ARBA00022553"/>
    </source>
</evidence>
<gene>
    <name evidence="7" type="ORF">DFH07DRAFT_868826</name>
</gene>
<organism evidence="7 8">
    <name type="scientific">Mycena maculata</name>
    <dbReference type="NCBI Taxonomy" id="230809"/>
    <lineage>
        <taxon>Eukaryota</taxon>
        <taxon>Fungi</taxon>
        <taxon>Dikarya</taxon>
        <taxon>Basidiomycota</taxon>
        <taxon>Agaricomycotina</taxon>
        <taxon>Agaricomycetes</taxon>
        <taxon>Agaricomycetidae</taxon>
        <taxon>Agaricales</taxon>
        <taxon>Marasmiineae</taxon>
        <taxon>Mycenaceae</taxon>
        <taxon>Mycena</taxon>
    </lineage>
</organism>
<accession>A0AAD7IX88</accession>
<dbReference type="InterPro" id="IPR038753">
    <property type="entry name" value="NFKBIL1"/>
</dbReference>
<dbReference type="GO" id="GO:0043124">
    <property type="term" value="P:negative regulation of canonical NF-kappaB signal transduction"/>
    <property type="evidence" value="ECO:0007669"/>
    <property type="project" value="InterPro"/>
</dbReference>
<evidence type="ECO:0000313" key="7">
    <source>
        <dbReference type="EMBL" id="KAJ7752458.1"/>
    </source>
</evidence>
<evidence type="ECO:0000256" key="6">
    <source>
        <dbReference type="SAM" id="MobiDB-lite"/>
    </source>
</evidence>
<evidence type="ECO:0000256" key="3">
    <source>
        <dbReference type="ARBA" id="ARBA00022737"/>
    </source>
</evidence>
<evidence type="ECO:0000256" key="4">
    <source>
        <dbReference type="ARBA" id="ARBA00023043"/>
    </source>
</evidence>
<dbReference type="GO" id="GO:0005634">
    <property type="term" value="C:nucleus"/>
    <property type="evidence" value="ECO:0007669"/>
    <property type="project" value="UniProtKB-SubCell"/>
</dbReference>
<dbReference type="PANTHER" id="PTHR15263:SF1">
    <property type="entry name" value="NF-KAPPA-B INHIBITOR-LIKE PROTEIN 1"/>
    <property type="match status" value="1"/>
</dbReference>
<keyword evidence="2" id="KW-0597">Phosphoprotein</keyword>
<feature type="compositionally biased region" description="Low complexity" evidence="6">
    <location>
        <begin position="41"/>
        <end position="58"/>
    </location>
</feature>
<dbReference type="AlphaFoldDB" id="A0AAD7IX88"/>
<keyword evidence="4" id="KW-0040">ANK repeat</keyword>
<dbReference type="EMBL" id="JARJLG010000074">
    <property type="protein sequence ID" value="KAJ7752458.1"/>
    <property type="molecule type" value="Genomic_DNA"/>
</dbReference>
<dbReference type="PANTHER" id="PTHR15263">
    <property type="entry name" value="I-KAPPA-B-LIKE PROTEIN IKBL"/>
    <property type="match status" value="1"/>
</dbReference>
<dbReference type="Proteomes" id="UP001215280">
    <property type="component" value="Unassembled WGS sequence"/>
</dbReference>
<keyword evidence="3" id="KW-0677">Repeat</keyword>
<evidence type="ECO:0000256" key="1">
    <source>
        <dbReference type="ARBA" id="ARBA00004123"/>
    </source>
</evidence>
<feature type="region of interest" description="Disordered" evidence="6">
    <location>
        <begin position="26"/>
        <end position="59"/>
    </location>
</feature>